<keyword evidence="5" id="KW-1185">Reference proteome</keyword>
<evidence type="ECO:0000256" key="3">
    <source>
        <dbReference type="ARBA" id="ARBA00023014"/>
    </source>
</evidence>
<name>A0ABW8SHA6_9CLOT</name>
<dbReference type="EMBL" id="JBJHZX010000009">
    <property type="protein sequence ID" value="MFL0195427.1"/>
    <property type="molecule type" value="Genomic_DNA"/>
</dbReference>
<protein>
    <recommendedName>
        <fullName evidence="6">4Fe-4S ferredoxin-type domain-containing protein</fullName>
    </recommendedName>
</protein>
<organism evidence="4 5">
    <name type="scientific">Candidatus Clostridium eludens</name>
    <dbReference type="NCBI Taxonomy" id="3381663"/>
    <lineage>
        <taxon>Bacteria</taxon>
        <taxon>Bacillati</taxon>
        <taxon>Bacillota</taxon>
        <taxon>Clostridia</taxon>
        <taxon>Eubacteriales</taxon>
        <taxon>Clostridiaceae</taxon>
        <taxon>Clostridium</taxon>
    </lineage>
</organism>
<dbReference type="RefSeq" id="WP_406791549.1">
    <property type="nucleotide sequence ID" value="NZ_JBJHZX010000009.1"/>
</dbReference>
<evidence type="ECO:0000313" key="5">
    <source>
        <dbReference type="Proteomes" id="UP001623660"/>
    </source>
</evidence>
<accession>A0ABW8SHA6</accession>
<comment type="caution">
    <text evidence="4">The sequence shown here is derived from an EMBL/GenBank/DDBJ whole genome shotgun (WGS) entry which is preliminary data.</text>
</comment>
<keyword evidence="3" id="KW-0411">Iron-sulfur</keyword>
<evidence type="ECO:0008006" key="6">
    <source>
        <dbReference type="Google" id="ProtNLM"/>
    </source>
</evidence>
<keyword evidence="2" id="KW-0408">Iron</keyword>
<dbReference type="Proteomes" id="UP001623660">
    <property type="component" value="Unassembled WGS sequence"/>
</dbReference>
<dbReference type="PROSITE" id="PS00198">
    <property type="entry name" value="4FE4S_FER_1"/>
    <property type="match status" value="1"/>
</dbReference>
<dbReference type="InterPro" id="IPR017900">
    <property type="entry name" value="4Fe4S_Fe_S_CS"/>
</dbReference>
<evidence type="ECO:0000256" key="2">
    <source>
        <dbReference type="ARBA" id="ARBA00023004"/>
    </source>
</evidence>
<reference evidence="4 5" key="1">
    <citation type="submission" date="2024-11" db="EMBL/GenBank/DDBJ databases">
        <authorList>
            <person name="Heng Y.C."/>
            <person name="Lim A.C.H."/>
            <person name="Lee J.K.Y."/>
            <person name="Kittelmann S."/>
        </authorList>
    </citation>
    <scope>NUCLEOTIDE SEQUENCE [LARGE SCALE GENOMIC DNA]</scope>
    <source>
        <strain evidence="4 5">WILCCON 0269</strain>
    </source>
</reference>
<sequence length="145" mass="16244">MDLKIKINIYGNKNTALPVTHCCSNKHRSNTDKSKTNCNSCSRCKNNCGSCTPSSNADNNTDFIKTDQLYENLKKFLSASDVSRNIDINFIDLAKTDLLDEEGVKVSHVIHRGFNPPITVIDGIIRYYAGISNILVYKDVKELLE</sequence>
<keyword evidence="1" id="KW-0479">Metal-binding</keyword>
<proteinExistence type="predicted"/>
<evidence type="ECO:0000313" key="4">
    <source>
        <dbReference type="EMBL" id="MFL0195427.1"/>
    </source>
</evidence>
<evidence type="ECO:0000256" key="1">
    <source>
        <dbReference type="ARBA" id="ARBA00022723"/>
    </source>
</evidence>
<gene>
    <name evidence="4" type="ORF">ACJDU8_07595</name>
</gene>